<dbReference type="Proteomes" id="UP000216991">
    <property type="component" value="Unassembled WGS sequence"/>
</dbReference>
<dbReference type="SUPFAM" id="SSF51735">
    <property type="entry name" value="NAD(P)-binding Rossmann-fold domains"/>
    <property type="match status" value="1"/>
</dbReference>
<dbReference type="EMBL" id="NOXT01000098">
    <property type="protein sequence ID" value="OYQ30850.1"/>
    <property type="molecule type" value="Genomic_DNA"/>
</dbReference>
<evidence type="ECO:0000256" key="2">
    <source>
        <dbReference type="ARBA" id="ARBA00023002"/>
    </source>
</evidence>
<accession>A0A255YQY9</accession>
<dbReference type="PANTHER" id="PTHR24320">
    <property type="entry name" value="RETINOL DEHYDROGENASE"/>
    <property type="match status" value="1"/>
</dbReference>
<evidence type="ECO:0000256" key="3">
    <source>
        <dbReference type="SAM" id="MobiDB-lite"/>
    </source>
</evidence>
<dbReference type="Gene3D" id="3.40.50.720">
    <property type="entry name" value="NAD(P)-binding Rossmann-like Domain"/>
    <property type="match status" value="1"/>
</dbReference>
<reference evidence="4 5" key="1">
    <citation type="submission" date="2017-07" db="EMBL/GenBank/DDBJ databases">
        <title>Sandarakinorhabdus cyanobacteriorum sp. nov., a novel bacterium isolated from cyanobacterial aggregates in a eutrophic lake.</title>
        <authorList>
            <person name="Cai H."/>
        </authorList>
    </citation>
    <scope>NUCLEOTIDE SEQUENCE [LARGE SCALE GENOMIC DNA]</scope>
    <source>
        <strain evidence="4 5">TH057</strain>
    </source>
</reference>
<keyword evidence="5" id="KW-1185">Reference proteome</keyword>
<evidence type="ECO:0000313" key="4">
    <source>
        <dbReference type="EMBL" id="OYQ30850.1"/>
    </source>
</evidence>
<organism evidence="4 5">
    <name type="scientific">Sandarakinorhabdus cyanobacteriorum</name>
    <dbReference type="NCBI Taxonomy" id="1981098"/>
    <lineage>
        <taxon>Bacteria</taxon>
        <taxon>Pseudomonadati</taxon>
        <taxon>Pseudomonadota</taxon>
        <taxon>Alphaproteobacteria</taxon>
        <taxon>Sphingomonadales</taxon>
        <taxon>Sphingosinicellaceae</taxon>
        <taxon>Sandarakinorhabdus</taxon>
    </lineage>
</organism>
<evidence type="ECO:0008006" key="6">
    <source>
        <dbReference type="Google" id="ProtNLM"/>
    </source>
</evidence>
<name>A0A255YQY9_9SPHN</name>
<comment type="caution">
    <text evidence="4">The sequence shown here is derived from an EMBL/GenBank/DDBJ whole genome shotgun (WGS) entry which is preliminary data.</text>
</comment>
<evidence type="ECO:0000256" key="1">
    <source>
        <dbReference type="ARBA" id="ARBA00006484"/>
    </source>
</evidence>
<sequence>MQIVMTGGSRGIGAEALRHLLREPGARILLGVRDAAPAGVEGLPLDLASLASVHRFADAVIAALAGARIDALVLNAGGQRPTVAERSADGHELTFAANHLGHFLLVLRLLPHLADGARVVITSSGTHDPAEATGVPPPRHADARRLADPTQDPELDRNPITAGMRAYSASKLCNLMVARVLARDAALASRGISIVAYDPGLTPGTGLVRQQMWVVRTLVWPLLPLLLPFGKTMNSLADAGRHLALLATSVRPPPGSVYASLRKGRLTWPAPSELARDEAACTALWDDSLALCRIGAT</sequence>
<proteinExistence type="inferred from homology"/>
<dbReference type="InterPro" id="IPR036291">
    <property type="entry name" value="NAD(P)-bd_dom_sf"/>
</dbReference>
<dbReference type="AlphaFoldDB" id="A0A255YQY9"/>
<evidence type="ECO:0000313" key="5">
    <source>
        <dbReference type="Proteomes" id="UP000216991"/>
    </source>
</evidence>
<protein>
    <recommendedName>
        <fullName evidence="6">Dehydrogenase</fullName>
    </recommendedName>
</protein>
<feature type="region of interest" description="Disordered" evidence="3">
    <location>
        <begin position="124"/>
        <end position="159"/>
    </location>
</feature>
<dbReference type="OrthoDB" id="109589at2"/>
<comment type="similarity">
    <text evidence="1">Belongs to the short-chain dehydrogenases/reductases (SDR) family.</text>
</comment>
<dbReference type="Pfam" id="PF00106">
    <property type="entry name" value="adh_short"/>
    <property type="match status" value="1"/>
</dbReference>
<dbReference type="InterPro" id="IPR002347">
    <property type="entry name" value="SDR_fam"/>
</dbReference>
<dbReference type="PRINTS" id="PR00081">
    <property type="entry name" value="GDHRDH"/>
</dbReference>
<keyword evidence="2" id="KW-0560">Oxidoreductase</keyword>
<gene>
    <name evidence="4" type="ORF">CHU93_06200</name>
</gene>
<dbReference type="RefSeq" id="WP_094473249.1">
    <property type="nucleotide sequence ID" value="NZ_NOXT01000098.1"/>
</dbReference>
<dbReference type="PANTHER" id="PTHR24320:SF152">
    <property type="entry name" value="SHORT-CHAIN DEHYDROGENASE_REDUCTASE FAMILY PROTEIN"/>
    <property type="match status" value="1"/>
</dbReference>
<dbReference type="GO" id="GO:0016491">
    <property type="term" value="F:oxidoreductase activity"/>
    <property type="evidence" value="ECO:0007669"/>
    <property type="project" value="UniProtKB-KW"/>
</dbReference>